<dbReference type="RefSeq" id="WP_310272548.1">
    <property type="nucleotide sequence ID" value="NZ_JAVDXU010000005.1"/>
</dbReference>
<evidence type="ECO:0000313" key="2">
    <source>
        <dbReference type="Proteomes" id="UP001180453"/>
    </source>
</evidence>
<protein>
    <submittedName>
        <fullName evidence="1">Uncharacterized protein</fullName>
    </submittedName>
</protein>
<sequence length="59" mass="6379">MKRMLTAALAAWAGWAAEANPADLILRDATVVDMAAGRLLDRLRLDAMLKGVGDWVAQQ</sequence>
<organism evidence="1 2">
    <name type="scientific">Roseateles saccharophilus</name>
    <name type="common">Pseudomonas saccharophila</name>
    <dbReference type="NCBI Taxonomy" id="304"/>
    <lineage>
        <taxon>Bacteria</taxon>
        <taxon>Pseudomonadati</taxon>
        <taxon>Pseudomonadota</taxon>
        <taxon>Betaproteobacteria</taxon>
        <taxon>Burkholderiales</taxon>
        <taxon>Sphaerotilaceae</taxon>
        <taxon>Roseateles</taxon>
    </lineage>
</organism>
<accession>A0ABU1YVC3</accession>
<keyword evidence="2" id="KW-1185">Reference proteome</keyword>
<dbReference type="EMBL" id="JAVDXU010000005">
    <property type="protein sequence ID" value="MDR7272817.1"/>
    <property type="molecule type" value="Genomic_DNA"/>
</dbReference>
<name>A0ABU1YVC3_ROSSA</name>
<comment type="caution">
    <text evidence="1">The sequence shown here is derived from an EMBL/GenBank/DDBJ whole genome shotgun (WGS) entry which is preliminary data.</text>
</comment>
<gene>
    <name evidence="1" type="ORF">J2X20_005500</name>
</gene>
<reference evidence="1 2" key="1">
    <citation type="submission" date="2023-07" db="EMBL/GenBank/DDBJ databases">
        <title>Sorghum-associated microbial communities from plants grown in Nebraska, USA.</title>
        <authorList>
            <person name="Schachtman D."/>
        </authorList>
    </citation>
    <scope>NUCLEOTIDE SEQUENCE [LARGE SCALE GENOMIC DNA]</scope>
    <source>
        <strain evidence="1 2">BE314</strain>
    </source>
</reference>
<dbReference type="Proteomes" id="UP001180453">
    <property type="component" value="Unassembled WGS sequence"/>
</dbReference>
<evidence type="ECO:0000313" key="1">
    <source>
        <dbReference type="EMBL" id="MDR7272817.1"/>
    </source>
</evidence>
<proteinExistence type="predicted"/>